<dbReference type="PANTHER" id="PTHR34916:SF1">
    <property type="entry name" value="GI:13385330"/>
    <property type="match status" value="1"/>
</dbReference>
<dbReference type="AlphaFoldDB" id="A0A8J9VYY5"/>
<protein>
    <submittedName>
        <fullName evidence="5">Hypp262 protein</fullName>
    </submittedName>
</protein>
<evidence type="ECO:0000313" key="5">
    <source>
        <dbReference type="EMBL" id="CAH1229895.1"/>
    </source>
</evidence>
<dbReference type="InterPro" id="IPR032755">
    <property type="entry name" value="TSNAXIP1_N"/>
</dbReference>
<evidence type="ECO:0000313" key="6">
    <source>
        <dbReference type="Proteomes" id="UP000838412"/>
    </source>
</evidence>
<dbReference type="PANTHER" id="PTHR34916">
    <property type="entry name" value="GI:13385330"/>
    <property type="match status" value="1"/>
</dbReference>
<keyword evidence="6" id="KW-1185">Reference proteome</keyword>
<feature type="compositionally biased region" description="Basic and acidic residues" evidence="3">
    <location>
        <begin position="145"/>
        <end position="155"/>
    </location>
</feature>
<dbReference type="EMBL" id="OV696686">
    <property type="protein sequence ID" value="CAH1229895.1"/>
    <property type="molecule type" value="Genomic_DNA"/>
</dbReference>
<feature type="domain" description="Translin-associated factor X-interacting protein 1 N-terminal" evidence="4">
    <location>
        <begin position="258"/>
        <end position="369"/>
    </location>
</feature>
<feature type="region of interest" description="Disordered" evidence="3">
    <location>
        <begin position="110"/>
        <end position="159"/>
    </location>
</feature>
<dbReference type="OrthoDB" id="10024479at2759"/>
<evidence type="ECO:0000256" key="3">
    <source>
        <dbReference type="SAM" id="MobiDB-lite"/>
    </source>
</evidence>
<evidence type="ECO:0000256" key="1">
    <source>
        <dbReference type="ARBA" id="ARBA00023054"/>
    </source>
</evidence>
<evidence type="ECO:0000256" key="2">
    <source>
        <dbReference type="SAM" id="Coils"/>
    </source>
</evidence>
<evidence type="ECO:0000259" key="4">
    <source>
        <dbReference type="Pfam" id="PF15739"/>
    </source>
</evidence>
<proteinExistence type="predicted"/>
<dbReference type="Proteomes" id="UP000838412">
    <property type="component" value="Chromosome 1"/>
</dbReference>
<reference evidence="5" key="1">
    <citation type="submission" date="2022-01" db="EMBL/GenBank/DDBJ databases">
        <authorList>
            <person name="Braso-Vives M."/>
        </authorList>
    </citation>
    <scope>NUCLEOTIDE SEQUENCE</scope>
</reference>
<gene>
    <name evidence="5" type="primary">Hypp262</name>
    <name evidence="5" type="ORF">BLAG_LOCUS930</name>
</gene>
<dbReference type="Pfam" id="PF15739">
    <property type="entry name" value="TSNAXIP1_N"/>
    <property type="match status" value="1"/>
</dbReference>
<sequence>MSLYSETYKAPNEPVMAETRTVREQELRRLMDTVLDKHRDDILTIASGHLNHDKLYRPPERATHQPWVSSGKANLSLREPSVIPKGQKAVRIQREKLRQMSETARQFSMGTAGSLPATSLFPSPTGALPSRSGGDRSRTVLPSIGEKDRKEHERLTQSYPTQSRQTYIDDNVRVEELNMPEMLLHSPRRPAEPKTKSVDFAHKLRTMKDRTFMQSYLAGVTKKEQFSRLKEFESDVMRMGDANERKVLTGQKAVDHHEAKLNAFLDELDARGDYSRLHRLQAHREVLDDLCEESPVFGDLLNKIKKEYDAYLSHLLESQNLQPRLLYKHLSTSSDKSPVPPGEVQEAMQQVRTLELQAKDLLSTNDRLRNELQEARESLAAAEEEAKEPKSKLFVYKESPPKEIDEQIRDLYAEILDNLDEMETIRHNLQEEFVPLQVCQNLDHQLKETEIDIQRILKQNEYLEKQVQDLEEELEDYLEGEDVPQRDARKLWRNINIDKVLSLGKMDY</sequence>
<feature type="coiled-coil region" evidence="2">
    <location>
        <begin position="344"/>
        <end position="480"/>
    </location>
</feature>
<keyword evidence="1 2" id="KW-0175">Coiled coil</keyword>
<name>A0A8J9VYY5_BRALA</name>
<accession>A0A8J9VYY5</accession>
<organism evidence="5 6">
    <name type="scientific">Branchiostoma lanceolatum</name>
    <name type="common">Common lancelet</name>
    <name type="synonym">Amphioxus lanceolatum</name>
    <dbReference type="NCBI Taxonomy" id="7740"/>
    <lineage>
        <taxon>Eukaryota</taxon>
        <taxon>Metazoa</taxon>
        <taxon>Chordata</taxon>
        <taxon>Cephalochordata</taxon>
        <taxon>Leptocardii</taxon>
        <taxon>Amphioxiformes</taxon>
        <taxon>Branchiostomatidae</taxon>
        <taxon>Branchiostoma</taxon>
    </lineage>
</organism>
<feature type="compositionally biased region" description="Polar residues" evidence="3">
    <location>
        <begin position="110"/>
        <end position="122"/>
    </location>
</feature>